<feature type="signal peptide" evidence="2">
    <location>
        <begin position="1"/>
        <end position="20"/>
    </location>
</feature>
<accession>A0A7Z9BUI3</accession>
<sequence length="263" mass="28638">MGIKTAIIAGLFSLVLPVFAPVAFATSGSSLGVTESWREEGNSRVNANPTDTETARRELFSQPFYQSETQAPRRRERVLSQGTQGSQVTGLQQRLKAHGFTPGKIDSVFGPRTTASVRSFQQAKGLEVTGAVDRDTWQALSAEPQVASSVTVKEDSVLSRGSRGSDVQLLQERLTAKGYRPGPVDGILGSRTLTALHEFQIAQGLETSNQVNQQTWKALNSDSLLPETPTQLTEESPNLMQEETPDLEVNSEEKVFNLEGFTN</sequence>
<dbReference type="Gene3D" id="1.10.101.10">
    <property type="entry name" value="PGBD-like superfamily/PGBD"/>
    <property type="match status" value="2"/>
</dbReference>
<protein>
    <recommendedName>
        <fullName evidence="3">Peptidoglycan binding-like domain-containing protein</fullName>
    </recommendedName>
</protein>
<feature type="region of interest" description="Disordered" evidence="1">
    <location>
        <begin position="70"/>
        <end position="90"/>
    </location>
</feature>
<dbReference type="InterPro" id="IPR036365">
    <property type="entry name" value="PGBD-like_sf"/>
</dbReference>
<organism evidence="4 5">
    <name type="scientific">Planktothrix paucivesiculata PCC 9631</name>
    <dbReference type="NCBI Taxonomy" id="671071"/>
    <lineage>
        <taxon>Bacteria</taxon>
        <taxon>Bacillati</taxon>
        <taxon>Cyanobacteriota</taxon>
        <taxon>Cyanophyceae</taxon>
        <taxon>Oscillatoriophycideae</taxon>
        <taxon>Oscillatoriales</taxon>
        <taxon>Microcoleaceae</taxon>
        <taxon>Planktothrix</taxon>
    </lineage>
</organism>
<evidence type="ECO:0000313" key="4">
    <source>
        <dbReference type="EMBL" id="VXD22988.1"/>
    </source>
</evidence>
<dbReference type="OrthoDB" id="9787225at2"/>
<feature type="chain" id="PRO_5030587194" description="Peptidoglycan binding-like domain-containing protein" evidence="2">
    <location>
        <begin position="21"/>
        <end position="263"/>
    </location>
</feature>
<feature type="domain" description="Peptidoglycan binding-like" evidence="3">
    <location>
        <begin position="84"/>
        <end position="140"/>
    </location>
</feature>
<name>A0A7Z9BUI3_9CYAN</name>
<dbReference type="AlphaFoldDB" id="A0A7Z9BUI3"/>
<dbReference type="InterPro" id="IPR002477">
    <property type="entry name" value="Peptidoglycan-bd-like"/>
</dbReference>
<dbReference type="EMBL" id="CZCS02000211">
    <property type="protein sequence ID" value="VXD22988.1"/>
    <property type="molecule type" value="Genomic_DNA"/>
</dbReference>
<reference evidence="4" key="1">
    <citation type="submission" date="2019-10" db="EMBL/GenBank/DDBJ databases">
        <authorList>
            <consortium name="Genoscope - CEA"/>
            <person name="William W."/>
        </authorList>
    </citation>
    <scope>NUCLEOTIDE SEQUENCE [LARGE SCALE GENOMIC DNA]</scope>
    <source>
        <strain evidence="4">BBR_PRJEB10994</strain>
    </source>
</reference>
<evidence type="ECO:0000259" key="3">
    <source>
        <dbReference type="Pfam" id="PF01471"/>
    </source>
</evidence>
<evidence type="ECO:0000256" key="2">
    <source>
        <dbReference type="SAM" id="SignalP"/>
    </source>
</evidence>
<feature type="domain" description="Peptidoglycan binding-like" evidence="3">
    <location>
        <begin position="163"/>
        <end position="219"/>
    </location>
</feature>
<evidence type="ECO:0000256" key="1">
    <source>
        <dbReference type="SAM" id="MobiDB-lite"/>
    </source>
</evidence>
<feature type="region of interest" description="Disordered" evidence="1">
    <location>
        <begin position="227"/>
        <end position="246"/>
    </location>
</feature>
<dbReference type="InterPro" id="IPR036366">
    <property type="entry name" value="PGBDSf"/>
</dbReference>
<evidence type="ECO:0000313" key="5">
    <source>
        <dbReference type="Proteomes" id="UP000182190"/>
    </source>
</evidence>
<dbReference type="Proteomes" id="UP000182190">
    <property type="component" value="Unassembled WGS sequence"/>
</dbReference>
<comment type="caution">
    <text evidence="4">The sequence shown here is derived from an EMBL/GenBank/DDBJ whole genome shotgun (WGS) entry which is preliminary data.</text>
</comment>
<proteinExistence type="predicted"/>
<keyword evidence="5" id="KW-1185">Reference proteome</keyword>
<feature type="compositionally biased region" description="Polar residues" evidence="1">
    <location>
        <begin position="80"/>
        <end position="90"/>
    </location>
</feature>
<dbReference type="SUPFAM" id="SSF47090">
    <property type="entry name" value="PGBD-like"/>
    <property type="match status" value="2"/>
</dbReference>
<dbReference type="RefSeq" id="WP_083621202.1">
    <property type="nucleotide sequence ID" value="NZ_LR735016.1"/>
</dbReference>
<dbReference type="Pfam" id="PF01471">
    <property type="entry name" value="PG_binding_1"/>
    <property type="match status" value="2"/>
</dbReference>
<feature type="compositionally biased region" description="Polar residues" evidence="1">
    <location>
        <begin position="227"/>
        <end position="241"/>
    </location>
</feature>
<keyword evidence="2" id="KW-0732">Signal</keyword>
<gene>
    <name evidence="4" type="ORF">PL9631_690007</name>
</gene>